<dbReference type="Proteomes" id="UP000248917">
    <property type="component" value="Unassembled WGS sequence"/>
</dbReference>
<comment type="caution">
    <text evidence="1">The sequence shown here is derived from an EMBL/GenBank/DDBJ whole genome shotgun (WGS) entry which is preliminary data.</text>
</comment>
<evidence type="ECO:0008006" key="3">
    <source>
        <dbReference type="Google" id="ProtNLM"/>
    </source>
</evidence>
<gene>
    <name evidence="1" type="ORF">CLV31_1149</name>
</gene>
<reference evidence="1 2" key="1">
    <citation type="submission" date="2018-06" db="EMBL/GenBank/DDBJ databases">
        <title>Genomic Encyclopedia of Archaeal and Bacterial Type Strains, Phase II (KMG-II): from individual species to whole genera.</title>
        <authorList>
            <person name="Goeker M."/>
        </authorList>
    </citation>
    <scope>NUCLEOTIDE SEQUENCE [LARGE SCALE GENOMIC DNA]</scope>
    <source>
        <strain evidence="1 2">T4</strain>
    </source>
</reference>
<sequence length="178" mass="20678">MNMEVALRINQESLFKTISEVAEYLESELYMNYKKGIFFVPELHLAFEVGKAIFGKRNEIFGLEQIEWLRETNLGNGGPSDLVFKVGKEWAVFEFKISDTWKAYEKDIKKLQKLSEIEGFKGERYFVALVDAFPGKTDGRMDYLKNLDMPLLGQKSIEVNYSRYVQKVSCELICIHVH</sequence>
<dbReference type="RefSeq" id="WP_111394118.1">
    <property type="nucleotide sequence ID" value="NZ_QKTX01000014.1"/>
</dbReference>
<dbReference type="EMBL" id="QKTX01000014">
    <property type="protein sequence ID" value="PZV79577.1"/>
    <property type="molecule type" value="Genomic_DNA"/>
</dbReference>
<accession>A0A326RL40</accession>
<keyword evidence="2" id="KW-1185">Reference proteome</keyword>
<evidence type="ECO:0000313" key="2">
    <source>
        <dbReference type="Proteomes" id="UP000248917"/>
    </source>
</evidence>
<protein>
    <recommendedName>
        <fullName evidence="3">PD-(D/E)XK nuclease superfamily protein</fullName>
    </recommendedName>
</protein>
<organism evidence="1 2">
    <name type="scientific">Algoriphagus aquaeductus</name>
    <dbReference type="NCBI Taxonomy" id="475299"/>
    <lineage>
        <taxon>Bacteria</taxon>
        <taxon>Pseudomonadati</taxon>
        <taxon>Bacteroidota</taxon>
        <taxon>Cytophagia</taxon>
        <taxon>Cytophagales</taxon>
        <taxon>Cyclobacteriaceae</taxon>
        <taxon>Algoriphagus</taxon>
    </lineage>
</organism>
<dbReference type="AlphaFoldDB" id="A0A326RL40"/>
<evidence type="ECO:0000313" key="1">
    <source>
        <dbReference type="EMBL" id="PZV79577.1"/>
    </source>
</evidence>
<name>A0A326RL40_9BACT</name>
<proteinExistence type="predicted"/>
<dbReference type="OrthoDB" id="825812at2"/>